<dbReference type="Proteomes" id="UP000467371">
    <property type="component" value="Chromosome"/>
</dbReference>
<dbReference type="EMBL" id="CP042908">
    <property type="protein sequence ID" value="QIB90914.1"/>
    <property type="molecule type" value="Genomic_DNA"/>
</dbReference>
<protein>
    <submittedName>
        <fullName evidence="3">PEF-CTERM sorting domain-containing protein</fullName>
    </submittedName>
</protein>
<proteinExistence type="predicted"/>
<evidence type="ECO:0000259" key="2">
    <source>
        <dbReference type="Pfam" id="PF26596"/>
    </source>
</evidence>
<reference evidence="3 4" key="1">
    <citation type="journal article" date="2020" name="Environ. Microbiol. Rep.">
        <title>Redox cycling of Fe(II) and Fe(III) in magnetite accelerates aceticlastic methanogenesis by Methanosarcina mazei.</title>
        <authorList>
            <person name="Wang H."/>
            <person name="Byrne J.M."/>
            <person name="Liu P."/>
            <person name="Liu J."/>
            <person name="Dong X."/>
            <person name="Lu Y."/>
        </authorList>
    </citation>
    <scope>NUCLEOTIDE SEQUENCE [LARGE SCALE GENOMIC DNA]</scope>
    <source>
        <strain evidence="4">zm-15</strain>
    </source>
</reference>
<feature type="transmembrane region" description="Helical" evidence="1">
    <location>
        <begin position="187"/>
        <end position="205"/>
    </location>
</feature>
<dbReference type="Pfam" id="PF26596">
    <property type="entry name" value="PEF-CTERM_ARCH"/>
    <property type="match status" value="1"/>
</dbReference>
<organism evidence="3 4">
    <name type="scientific">Methanosarcina mazei</name>
    <name type="common">Methanosarcina frisia</name>
    <dbReference type="NCBI Taxonomy" id="2209"/>
    <lineage>
        <taxon>Archaea</taxon>
        <taxon>Methanobacteriati</taxon>
        <taxon>Methanobacteriota</taxon>
        <taxon>Stenosarchaea group</taxon>
        <taxon>Methanomicrobia</taxon>
        <taxon>Methanosarcinales</taxon>
        <taxon>Methanosarcinaceae</taxon>
        <taxon>Methanosarcina</taxon>
    </lineage>
</organism>
<feature type="domain" description="PEF-CTERM protein sorting" evidence="2">
    <location>
        <begin position="184"/>
        <end position="208"/>
    </location>
</feature>
<sequence length="210" mass="22860">MRFKFIIGVLALLLLMVGTASAETFYLTNTSEKVNGENVPGIKVKVEFNGTHIIVTDESTSVDQQHASIVAMRLTLPDEYVLSVTDASANTYKSSWTHSSINNNQKNFAGFGDFSTLCDKNQKSDLYRSRGPIVIALSSSFNEPKLPRNSLGNSVLVHLQFGDNPDIITVGGKTSSWVGGGTEIPEFSTIVVPVSAILGLLFIFGRRKQE</sequence>
<dbReference type="InterPro" id="IPR017474">
    <property type="entry name" value="PEF_CTERM_C"/>
</dbReference>
<gene>
    <name evidence="3" type="ORF">FQU78_07485</name>
</gene>
<evidence type="ECO:0000313" key="4">
    <source>
        <dbReference type="Proteomes" id="UP000467371"/>
    </source>
</evidence>
<keyword evidence="1" id="KW-0812">Transmembrane</keyword>
<keyword evidence="1" id="KW-0472">Membrane</keyword>
<name>A0A6C0VJX7_METMZ</name>
<accession>A0A6C0VJX7</accession>
<evidence type="ECO:0000256" key="1">
    <source>
        <dbReference type="SAM" id="Phobius"/>
    </source>
</evidence>
<dbReference type="NCBIfam" id="TIGR03024">
    <property type="entry name" value="arch_PEF_CTERM"/>
    <property type="match status" value="1"/>
</dbReference>
<dbReference type="RefSeq" id="WP_163645468.1">
    <property type="nucleotide sequence ID" value="NZ_CP042908.1"/>
</dbReference>
<evidence type="ECO:0000313" key="3">
    <source>
        <dbReference type="EMBL" id="QIB90914.1"/>
    </source>
</evidence>
<dbReference type="AlphaFoldDB" id="A0A6C0VJX7"/>
<keyword evidence="1" id="KW-1133">Transmembrane helix</keyword>
<dbReference type="GeneID" id="44086968"/>